<feature type="region of interest" description="Disordered" evidence="2">
    <location>
        <begin position="120"/>
        <end position="150"/>
    </location>
</feature>
<gene>
    <name evidence="4" type="ORF">OnM2_072067</name>
</gene>
<dbReference type="PROSITE" id="PS50158">
    <property type="entry name" value="ZF_CCHC"/>
    <property type="match status" value="1"/>
</dbReference>
<evidence type="ECO:0000256" key="1">
    <source>
        <dbReference type="PROSITE-ProRule" id="PRU00047"/>
    </source>
</evidence>
<feature type="compositionally biased region" description="Basic residues" evidence="2">
    <location>
        <begin position="216"/>
        <end position="225"/>
    </location>
</feature>
<name>A0A420HJU5_9PEZI</name>
<feature type="compositionally biased region" description="Basic and acidic residues" evidence="2">
    <location>
        <begin position="120"/>
        <end position="131"/>
    </location>
</feature>
<reference evidence="4 5" key="1">
    <citation type="journal article" date="2018" name="BMC Genomics">
        <title>Comparative genome analyses reveal sequence features reflecting distinct modes of host-adaptation between dicot and monocot powdery mildew.</title>
        <authorList>
            <person name="Wu Y."/>
            <person name="Ma X."/>
            <person name="Pan Z."/>
            <person name="Kale S.D."/>
            <person name="Song Y."/>
            <person name="King H."/>
            <person name="Zhang Q."/>
            <person name="Presley C."/>
            <person name="Deng X."/>
            <person name="Wei C.I."/>
            <person name="Xiao S."/>
        </authorList>
    </citation>
    <scope>NUCLEOTIDE SEQUENCE [LARGE SCALE GENOMIC DNA]</scope>
    <source>
        <strain evidence="4">UMSG2</strain>
    </source>
</reference>
<dbReference type="GO" id="GO:0008270">
    <property type="term" value="F:zinc ion binding"/>
    <property type="evidence" value="ECO:0007669"/>
    <property type="project" value="UniProtKB-KW"/>
</dbReference>
<feature type="domain" description="CCHC-type" evidence="3">
    <location>
        <begin position="162"/>
        <end position="176"/>
    </location>
</feature>
<evidence type="ECO:0000313" key="5">
    <source>
        <dbReference type="Proteomes" id="UP000286134"/>
    </source>
</evidence>
<organism evidence="4 5">
    <name type="scientific">Erysiphe neolycopersici</name>
    <dbReference type="NCBI Taxonomy" id="212602"/>
    <lineage>
        <taxon>Eukaryota</taxon>
        <taxon>Fungi</taxon>
        <taxon>Dikarya</taxon>
        <taxon>Ascomycota</taxon>
        <taxon>Pezizomycotina</taxon>
        <taxon>Leotiomycetes</taxon>
        <taxon>Erysiphales</taxon>
        <taxon>Erysiphaceae</taxon>
        <taxon>Erysiphe</taxon>
    </lineage>
</organism>
<dbReference type="InterPro" id="IPR001878">
    <property type="entry name" value="Znf_CCHC"/>
</dbReference>
<dbReference type="EMBL" id="MCFK01007248">
    <property type="protein sequence ID" value="RKF57684.1"/>
    <property type="molecule type" value="Genomic_DNA"/>
</dbReference>
<feature type="region of interest" description="Disordered" evidence="2">
    <location>
        <begin position="192"/>
        <end position="225"/>
    </location>
</feature>
<feature type="compositionally biased region" description="Basic and acidic residues" evidence="2">
    <location>
        <begin position="203"/>
        <end position="215"/>
    </location>
</feature>
<dbReference type="GO" id="GO:0003676">
    <property type="term" value="F:nucleic acid binding"/>
    <property type="evidence" value="ECO:0007669"/>
    <property type="project" value="InterPro"/>
</dbReference>
<dbReference type="OrthoDB" id="3598823at2759"/>
<keyword evidence="5" id="KW-1185">Reference proteome</keyword>
<dbReference type="Proteomes" id="UP000286134">
    <property type="component" value="Unassembled WGS sequence"/>
</dbReference>
<keyword evidence="1" id="KW-0479">Metal-binding</keyword>
<protein>
    <recommendedName>
        <fullName evidence="3">CCHC-type domain-containing protein</fullName>
    </recommendedName>
</protein>
<keyword evidence="1" id="KW-0863">Zinc-finger</keyword>
<evidence type="ECO:0000256" key="2">
    <source>
        <dbReference type="SAM" id="MobiDB-lite"/>
    </source>
</evidence>
<keyword evidence="1" id="KW-0862">Zinc</keyword>
<sequence>MGSDVEHHPENFILSRNNHERWFRKVEFKAKSKGYFYVTEISRERFAWIQREGDSERIKDVTSKRRLAAADEGLKNIYPDKALFHILCKTLPSKYTATLDGFRANPTLPTEERLQILQEKEEDSRFSEKAHPSLNKRQTHNCRRDSDTPMIDAPEIPRKMLCYRCDGENHVSRECPYAEDIKAYGIALRKKDERNNRKQRKLKQTEKIKKNEKSKMRDRKLKKLR</sequence>
<proteinExistence type="predicted"/>
<evidence type="ECO:0000259" key="3">
    <source>
        <dbReference type="PROSITE" id="PS50158"/>
    </source>
</evidence>
<evidence type="ECO:0000313" key="4">
    <source>
        <dbReference type="EMBL" id="RKF57684.1"/>
    </source>
</evidence>
<dbReference type="Pfam" id="PF00098">
    <property type="entry name" value="zf-CCHC"/>
    <property type="match status" value="1"/>
</dbReference>
<accession>A0A420HJU5</accession>
<comment type="caution">
    <text evidence="4">The sequence shown here is derived from an EMBL/GenBank/DDBJ whole genome shotgun (WGS) entry which is preliminary data.</text>
</comment>
<dbReference type="AlphaFoldDB" id="A0A420HJU5"/>
<dbReference type="Gene3D" id="4.10.60.10">
    <property type="entry name" value="Zinc finger, CCHC-type"/>
    <property type="match status" value="1"/>
</dbReference>